<proteinExistence type="predicted"/>
<evidence type="ECO:0000313" key="1">
    <source>
        <dbReference type="EMBL" id="KAJ9048152.1"/>
    </source>
</evidence>
<keyword evidence="2" id="KW-1185">Reference proteome</keyword>
<organism evidence="1 2">
    <name type="scientific">Entomophthora muscae</name>
    <dbReference type="NCBI Taxonomy" id="34485"/>
    <lineage>
        <taxon>Eukaryota</taxon>
        <taxon>Fungi</taxon>
        <taxon>Fungi incertae sedis</taxon>
        <taxon>Zoopagomycota</taxon>
        <taxon>Entomophthoromycotina</taxon>
        <taxon>Entomophthoromycetes</taxon>
        <taxon>Entomophthorales</taxon>
        <taxon>Entomophthoraceae</taxon>
        <taxon>Entomophthora</taxon>
    </lineage>
</organism>
<sequence>MHMFEDIPGQAQDILATSENFMISLTCDDLEFPALKPAPSTPPVLACLMPLPSKDPIVQVLGEGLSIQESTPKRAPWLLSGMILMALDSYFPQLSDMSSLLPPLQAAIPVLHWMVSWWILPPGWEPNLVSLAPSLTSRARRERAGAGVLCIRFTKRCKQDNYIGAKIDNSCKKIMGSEYKVVHFKM</sequence>
<accession>A0ACC2RDJ4</accession>
<gene>
    <name evidence="1" type="ORF">DSO57_1037901</name>
</gene>
<dbReference type="Proteomes" id="UP001165960">
    <property type="component" value="Unassembled WGS sequence"/>
</dbReference>
<evidence type="ECO:0000313" key="2">
    <source>
        <dbReference type="Proteomes" id="UP001165960"/>
    </source>
</evidence>
<protein>
    <submittedName>
        <fullName evidence="1">Uncharacterized protein</fullName>
    </submittedName>
</protein>
<comment type="caution">
    <text evidence="1">The sequence shown here is derived from an EMBL/GenBank/DDBJ whole genome shotgun (WGS) entry which is preliminary data.</text>
</comment>
<reference evidence="1" key="1">
    <citation type="submission" date="2022-04" db="EMBL/GenBank/DDBJ databases">
        <title>Genome of the entomopathogenic fungus Entomophthora muscae.</title>
        <authorList>
            <person name="Elya C."/>
            <person name="Lovett B.R."/>
            <person name="Lee E."/>
            <person name="Macias A.M."/>
            <person name="Hajek A.E."/>
            <person name="De Bivort B.L."/>
            <person name="Kasson M.T."/>
            <person name="De Fine Licht H.H."/>
            <person name="Stajich J.E."/>
        </authorList>
    </citation>
    <scope>NUCLEOTIDE SEQUENCE</scope>
    <source>
        <strain evidence="1">Berkeley</strain>
    </source>
</reference>
<dbReference type="EMBL" id="QTSX02007534">
    <property type="protein sequence ID" value="KAJ9048152.1"/>
    <property type="molecule type" value="Genomic_DNA"/>
</dbReference>
<name>A0ACC2RDJ4_9FUNG</name>